<gene>
    <name evidence="5" type="ORF">APZ42_004349</name>
</gene>
<feature type="modified residue" description="4-aspartylphosphate" evidence="3">
    <location>
        <position position="111"/>
    </location>
</feature>
<dbReference type="SMART" id="SM00448">
    <property type="entry name" value="REC"/>
    <property type="match status" value="1"/>
</dbReference>
<dbReference type="AlphaFoldDB" id="A0A164H480"/>
<organism evidence="5 6">
    <name type="scientific">Daphnia magna</name>
    <dbReference type="NCBI Taxonomy" id="35525"/>
    <lineage>
        <taxon>Eukaryota</taxon>
        <taxon>Metazoa</taxon>
        <taxon>Ecdysozoa</taxon>
        <taxon>Arthropoda</taxon>
        <taxon>Crustacea</taxon>
        <taxon>Branchiopoda</taxon>
        <taxon>Diplostraca</taxon>
        <taxon>Cladocera</taxon>
        <taxon>Anomopoda</taxon>
        <taxon>Daphniidae</taxon>
        <taxon>Daphnia</taxon>
    </lineage>
</organism>
<dbReference type="Proteomes" id="UP000076858">
    <property type="component" value="Unassembled WGS sequence"/>
</dbReference>
<dbReference type="InterPro" id="IPR001789">
    <property type="entry name" value="Sig_transdc_resp-reg_receiver"/>
</dbReference>
<keyword evidence="2" id="KW-0902">Two-component regulatory system</keyword>
<evidence type="ECO:0000313" key="6">
    <source>
        <dbReference type="Proteomes" id="UP000076858"/>
    </source>
</evidence>
<sequence length="143" mass="15647">MMGALSEQISQEQLDPQGIQGFLVKPIDVNEMVGVLNGLTQTMATSASVPAPAPVPSFKSQRILLVEDTPINQTLETILLQRMGYEVSIANNGIEAIEAFSTREFDLILMDIHMPEMGGVEAAEIIRTLEKNQQLKRTPIIAV</sequence>
<dbReference type="SUPFAM" id="SSF52172">
    <property type="entry name" value="CheY-like"/>
    <property type="match status" value="1"/>
</dbReference>
<dbReference type="InterPro" id="IPR011006">
    <property type="entry name" value="CheY-like_superfamily"/>
</dbReference>
<feature type="non-terminal residue" evidence="5">
    <location>
        <position position="143"/>
    </location>
</feature>
<proteinExistence type="predicted"/>
<feature type="domain" description="Response regulatory" evidence="4">
    <location>
        <begin position="62"/>
        <end position="143"/>
    </location>
</feature>
<dbReference type="Gene3D" id="3.40.50.2300">
    <property type="match status" value="1"/>
</dbReference>
<dbReference type="Pfam" id="PF00072">
    <property type="entry name" value="Response_reg"/>
    <property type="match status" value="1"/>
</dbReference>
<evidence type="ECO:0000256" key="2">
    <source>
        <dbReference type="ARBA" id="ARBA00023012"/>
    </source>
</evidence>
<dbReference type="PROSITE" id="PS50110">
    <property type="entry name" value="RESPONSE_REGULATORY"/>
    <property type="match status" value="1"/>
</dbReference>
<dbReference type="PANTHER" id="PTHR45339:SF1">
    <property type="entry name" value="HYBRID SIGNAL TRANSDUCTION HISTIDINE KINASE J"/>
    <property type="match status" value="1"/>
</dbReference>
<keyword evidence="1 3" id="KW-0597">Phosphoprotein</keyword>
<accession>A0A164H480</accession>
<dbReference type="CDD" id="cd17546">
    <property type="entry name" value="REC_hyHK_CKI1_RcsC-like"/>
    <property type="match status" value="1"/>
</dbReference>
<evidence type="ECO:0000259" key="4">
    <source>
        <dbReference type="PROSITE" id="PS50110"/>
    </source>
</evidence>
<name>A0A164H480_9CRUS</name>
<evidence type="ECO:0000313" key="5">
    <source>
        <dbReference type="EMBL" id="KZR99688.1"/>
    </source>
</evidence>
<reference evidence="5 6" key="1">
    <citation type="submission" date="2016-03" db="EMBL/GenBank/DDBJ databases">
        <title>EvidentialGene: Evidence-directed Construction of Genes on Genomes.</title>
        <authorList>
            <person name="Gilbert D.G."/>
            <person name="Choi J.-H."/>
            <person name="Mockaitis K."/>
            <person name="Colbourne J."/>
            <person name="Pfrender M."/>
        </authorList>
    </citation>
    <scope>NUCLEOTIDE SEQUENCE [LARGE SCALE GENOMIC DNA]</scope>
    <source>
        <strain evidence="5 6">Xinb3</strain>
        <tissue evidence="5">Complete organism</tissue>
    </source>
</reference>
<protein>
    <submittedName>
        <fullName evidence="5">Aerobic respiration control sensor ArcB-like protein</fullName>
    </submittedName>
</protein>
<dbReference type="EMBL" id="LRGB01012939">
    <property type="protein sequence ID" value="KZR99688.1"/>
    <property type="molecule type" value="Genomic_DNA"/>
</dbReference>
<dbReference type="STRING" id="35525.A0A164H480"/>
<keyword evidence="6" id="KW-1185">Reference proteome</keyword>
<evidence type="ECO:0000256" key="1">
    <source>
        <dbReference type="ARBA" id="ARBA00022553"/>
    </source>
</evidence>
<dbReference type="PANTHER" id="PTHR45339">
    <property type="entry name" value="HYBRID SIGNAL TRANSDUCTION HISTIDINE KINASE J"/>
    <property type="match status" value="1"/>
</dbReference>
<dbReference type="GO" id="GO:0000160">
    <property type="term" value="P:phosphorelay signal transduction system"/>
    <property type="evidence" value="ECO:0007669"/>
    <property type="project" value="UniProtKB-KW"/>
</dbReference>
<comment type="caution">
    <text evidence="5">The sequence shown here is derived from an EMBL/GenBank/DDBJ whole genome shotgun (WGS) entry which is preliminary data.</text>
</comment>
<evidence type="ECO:0000256" key="3">
    <source>
        <dbReference type="PROSITE-ProRule" id="PRU00169"/>
    </source>
</evidence>